<dbReference type="EMBL" id="MK053931">
    <property type="protein sequence ID" value="AZF88086.1"/>
    <property type="molecule type" value="Genomic_DNA"/>
</dbReference>
<accession>A0A3G8F210</accession>
<proteinExistence type="predicted"/>
<evidence type="ECO:0000313" key="1">
    <source>
        <dbReference type="EMBL" id="AZF88086.1"/>
    </source>
</evidence>
<organism evidence="1 2">
    <name type="scientific">Pectobacterium phage Arno160</name>
    <dbReference type="NCBI Taxonomy" id="2488835"/>
    <lineage>
        <taxon>Viruses</taxon>
        <taxon>Duplodnaviria</taxon>
        <taxon>Heunggongvirae</taxon>
        <taxon>Uroviricota</taxon>
        <taxon>Caudoviricetes</taxon>
        <taxon>Autographivirales</taxon>
        <taxon>Autonotataviridae</taxon>
        <taxon>Melnykvirinae</taxon>
        <taxon>Wanjuvirus</taxon>
        <taxon>Wanjuvirus arno160</taxon>
    </lineage>
</organism>
<keyword evidence="2" id="KW-1185">Reference proteome</keyword>
<gene>
    <name evidence="1" type="ORF">Arno160_gp24</name>
</gene>
<name>A0A3G8F210_9CAUD</name>
<protein>
    <submittedName>
        <fullName evidence="1">Uncharacterized protein</fullName>
    </submittedName>
</protein>
<dbReference type="Proteomes" id="UP000276370">
    <property type="component" value="Segment"/>
</dbReference>
<evidence type="ECO:0000313" key="2">
    <source>
        <dbReference type="Proteomes" id="UP000276370"/>
    </source>
</evidence>
<reference evidence="1" key="1">
    <citation type="submission" date="2018-10" db="EMBL/GenBank/DDBJ databases">
        <authorList>
            <person name="Shneider M.M."/>
            <person name="Kabilov M.R."/>
            <person name="Miroshnikov K.A."/>
        </authorList>
    </citation>
    <scope>NUCLEOTIDE SEQUENCE [LARGE SCALE GENOMIC DNA]</scope>
</reference>
<sequence>MAAIADETELVYKVGDIVKIVMYNYGLADTLRGYYSTEEDNSVSHPVGSIHPVTATASGPFGIELGSLCFDVSELEIVKYA</sequence>